<evidence type="ECO:0000313" key="2">
    <source>
        <dbReference type="EMBL" id="AOO83574.1"/>
    </source>
</evidence>
<evidence type="ECO:0000256" key="1">
    <source>
        <dbReference type="SAM" id="SignalP"/>
    </source>
</evidence>
<keyword evidence="3" id="KW-1185">Reference proteome</keyword>
<evidence type="ECO:0000313" key="3">
    <source>
        <dbReference type="Proteomes" id="UP000094969"/>
    </source>
</evidence>
<feature type="signal peptide" evidence="1">
    <location>
        <begin position="1"/>
        <end position="22"/>
    </location>
</feature>
<keyword evidence="1" id="KW-0732">Signal</keyword>
<sequence>MTVAMRMLLLTALLALPCAASAEEVVELGGGLFGGGRALLNKPAGKARAGLVLLTGGDGYVGIGSGGDVARQGNWIVRMRGAYARSGIASILVDGDADPTKAIDLMRSIAPRVIVVAMSRGSLKIPGLLASRPDGVVFVSSMLDDVRATLGDPARLPPTLVVHHRQDSCRVTLADSVAPFQAWAGNRARTVWIDGGTSTGNPCQARAYHGFIGREGAVVSAITGFAGSLR</sequence>
<accession>A0A1D7U8C4</accession>
<dbReference type="KEGG" id="bvv:BHK69_26810"/>
<dbReference type="Proteomes" id="UP000094969">
    <property type="component" value="Chromosome"/>
</dbReference>
<proteinExistence type="predicted"/>
<dbReference type="STRING" id="1526658.BHK69_26810"/>
<feature type="chain" id="PRO_5009100148" description="Alpha/beta hydrolase" evidence="1">
    <location>
        <begin position="23"/>
        <end position="230"/>
    </location>
</feature>
<name>A0A1D7U8C4_9HYPH</name>
<dbReference type="EMBL" id="CP017147">
    <property type="protein sequence ID" value="AOO83574.1"/>
    <property type="molecule type" value="Genomic_DNA"/>
</dbReference>
<dbReference type="AlphaFoldDB" id="A0A1D7U8C4"/>
<organism evidence="2 3">
    <name type="scientific">Bosea vaviloviae</name>
    <dbReference type="NCBI Taxonomy" id="1526658"/>
    <lineage>
        <taxon>Bacteria</taxon>
        <taxon>Pseudomonadati</taxon>
        <taxon>Pseudomonadota</taxon>
        <taxon>Alphaproteobacteria</taxon>
        <taxon>Hyphomicrobiales</taxon>
        <taxon>Boseaceae</taxon>
        <taxon>Bosea</taxon>
    </lineage>
</organism>
<reference evidence="2 3" key="1">
    <citation type="journal article" date="2015" name="Antonie Van Leeuwenhoek">
        <title>Bosea vaviloviae sp. nov., a new species of slow-growing rhizobia isolated from nodules of the relict species Vavilovia formosa (Stev.) Fed.</title>
        <authorList>
            <person name="Safronova V.I."/>
            <person name="Kuznetsova I.G."/>
            <person name="Sazanova A.L."/>
            <person name="Kimeklis A.K."/>
            <person name="Belimov A.A."/>
            <person name="Andronov E.E."/>
            <person name="Pinaev A.G."/>
            <person name="Chizhevskaya E.P."/>
            <person name="Pukhaev A.R."/>
            <person name="Popov K.P."/>
            <person name="Willems A."/>
            <person name="Tikhonovich I.A."/>
        </authorList>
    </citation>
    <scope>NUCLEOTIDE SEQUENCE [LARGE SCALE GENOMIC DNA]</scope>
    <source>
        <strain evidence="2 3">Vaf18</strain>
    </source>
</reference>
<protein>
    <recommendedName>
        <fullName evidence="4">Alpha/beta hydrolase</fullName>
    </recommendedName>
</protein>
<gene>
    <name evidence="2" type="ORF">BHK69_26810</name>
</gene>
<evidence type="ECO:0008006" key="4">
    <source>
        <dbReference type="Google" id="ProtNLM"/>
    </source>
</evidence>
<dbReference type="InterPro" id="IPR029058">
    <property type="entry name" value="AB_hydrolase_fold"/>
</dbReference>
<dbReference type="Gene3D" id="3.40.50.1820">
    <property type="entry name" value="alpha/beta hydrolase"/>
    <property type="match status" value="1"/>
</dbReference>